<evidence type="ECO:0000313" key="2">
    <source>
        <dbReference type="EMBL" id="CAD5926232.1"/>
    </source>
</evidence>
<feature type="region of interest" description="Disordered" evidence="1">
    <location>
        <begin position="90"/>
        <end position="164"/>
    </location>
</feature>
<protein>
    <submittedName>
        <fullName evidence="2">Uncharacterized protein</fullName>
    </submittedName>
</protein>
<evidence type="ECO:0000256" key="1">
    <source>
        <dbReference type="SAM" id="MobiDB-lite"/>
    </source>
</evidence>
<feature type="compositionally biased region" description="Low complexity" evidence="1">
    <location>
        <begin position="1"/>
        <end position="14"/>
    </location>
</feature>
<dbReference type="AlphaFoldDB" id="A0A9W4CJI9"/>
<gene>
    <name evidence="2" type="ORF">NO713_00989</name>
</gene>
<sequence>MSTNQTQSTQRTTSDPLKSTREKLARKIKTALKTTSPEETLQIWMLIKQQELKRTTPGLSQQQIESVLQSLILELGYDVIAIPTLPLTTSLTSEIPIDTTNSNPLESDEEQEDNQTDLDNSDLEDDEESYSEVYREKTSSRKQRVPALKKVESLRASNRNGKHS</sequence>
<dbReference type="Proteomes" id="UP001153719">
    <property type="component" value="Chromosome"/>
</dbReference>
<evidence type="ECO:0000313" key="3">
    <source>
        <dbReference type="Proteomes" id="UP001153719"/>
    </source>
</evidence>
<feature type="compositionally biased region" description="Polar residues" evidence="1">
    <location>
        <begin position="155"/>
        <end position="164"/>
    </location>
</feature>
<dbReference type="EMBL" id="LR882967">
    <property type="protein sequence ID" value="CAD5926232.1"/>
    <property type="molecule type" value="Genomic_DNA"/>
</dbReference>
<name>A0A9W4CJI9_9CYAN</name>
<feature type="compositionally biased region" description="Acidic residues" evidence="1">
    <location>
        <begin position="106"/>
        <end position="130"/>
    </location>
</feature>
<keyword evidence="3" id="KW-1185">Reference proteome</keyword>
<accession>A0A9W4CJI9</accession>
<dbReference type="KEGG" id="ppsu:NO713_00989"/>
<reference evidence="2" key="1">
    <citation type="submission" date="2020-09" db="EMBL/GenBank/DDBJ databases">
        <authorList>
            <person name="Blom J."/>
        </authorList>
    </citation>
    <scope>NUCLEOTIDE SEQUENCE</scope>
    <source>
        <strain evidence="2">No.713</strain>
    </source>
</reference>
<dbReference type="RefSeq" id="WP_254173124.1">
    <property type="nucleotide sequence ID" value="NZ_LR882967.1"/>
</dbReference>
<proteinExistence type="predicted"/>
<feature type="region of interest" description="Disordered" evidence="1">
    <location>
        <begin position="1"/>
        <end position="21"/>
    </location>
</feature>
<organism evidence="2 3">
    <name type="scientific">Planktothrix pseudagardhii</name>
    <dbReference type="NCBI Taxonomy" id="132604"/>
    <lineage>
        <taxon>Bacteria</taxon>
        <taxon>Bacillati</taxon>
        <taxon>Cyanobacteriota</taxon>
        <taxon>Cyanophyceae</taxon>
        <taxon>Oscillatoriophycideae</taxon>
        <taxon>Oscillatoriales</taxon>
        <taxon>Microcoleaceae</taxon>
        <taxon>Planktothrix</taxon>
    </lineage>
</organism>